<evidence type="ECO:0000256" key="1">
    <source>
        <dbReference type="SAM" id="MobiDB-lite"/>
    </source>
</evidence>
<sequence length="226" mass="22860">MKKKAVVIAMAAALAVSQYASVFAANSPGTGVVIPSDDDDDDYDIGERVDRVTGGSSSSGTGNSAASSTPGGQTASGVTSPTEGGTASHSGGQAVVGDTGIEFVQGSDSAVSGLPEDVVSSIQAINSGNSLTQAGTGLDLNGYNALVGTTAVMTYQAGTRVEKTGATDLPLYVPNLVEGLGTVQVLFYNNMTSKWELLTPTSIDAANKMIHVTIPNSGTFSVIYKR</sequence>
<name>A0ABQ0B1E9_9FIRM</name>
<proteinExistence type="predicted"/>
<protein>
    <submittedName>
        <fullName evidence="3">Uncharacterized protein</fullName>
    </submittedName>
</protein>
<reference evidence="3 4" key="1">
    <citation type="submission" date="2024-04" db="EMBL/GenBank/DDBJ databases">
        <title>Defined microbial consortia suppress multidrug-resistant proinflammatory Enterobacteriaceae via ecological control.</title>
        <authorList>
            <person name="Furuichi M."/>
            <person name="Kawaguchi T."/>
            <person name="Pust M."/>
            <person name="Yasuma K."/>
            <person name="Plichta D."/>
            <person name="Hasegawa N."/>
            <person name="Ohya T."/>
            <person name="Bhattarai S."/>
            <person name="Sasajima S."/>
            <person name="Aoto Y."/>
            <person name="Tuganbaev T."/>
            <person name="Yaginuma M."/>
            <person name="Ueda M."/>
            <person name="Okahashi N."/>
            <person name="Amafuji K."/>
            <person name="Kiridooshi Y."/>
            <person name="Sugita K."/>
            <person name="Strazar M."/>
            <person name="Skelly A."/>
            <person name="Suda W."/>
            <person name="Hattori M."/>
            <person name="Nakamoto N."/>
            <person name="Caballero S."/>
            <person name="Norman J."/>
            <person name="Olle B."/>
            <person name="Tanoue T."/>
            <person name="Arita M."/>
            <person name="Bucci V."/>
            <person name="Atarashi K."/>
            <person name="Xavier R."/>
            <person name="Honda K."/>
        </authorList>
    </citation>
    <scope>NUCLEOTIDE SEQUENCE [LARGE SCALE GENOMIC DNA]</scope>
    <source>
        <strain evidence="4">f13</strain>
    </source>
</reference>
<accession>A0ABQ0B1E9</accession>
<evidence type="ECO:0000256" key="2">
    <source>
        <dbReference type="SAM" id="SignalP"/>
    </source>
</evidence>
<feature type="compositionally biased region" description="Polar residues" evidence="1">
    <location>
        <begin position="73"/>
        <end position="91"/>
    </location>
</feature>
<feature type="signal peptide" evidence="2">
    <location>
        <begin position="1"/>
        <end position="24"/>
    </location>
</feature>
<evidence type="ECO:0000313" key="3">
    <source>
        <dbReference type="EMBL" id="GAA6270083.1"/>
    </source>
</evidence>
<keyword evidence="4" id="KW-1185">Reference proteome</keyword>
<dbReference type="EMBL" id="BAABXL010000001">
    <property type="protein sequence ID" value="GAA6270083.1"/>
    <property type="molecule type" value="Genomic_DNA"/>
</dbReference>
<organism evidence="3 4">
    <name type="scientific">Enterocloster alcoholdehydrogenati</name>
    <dbReference type="NCBI Taxonomy" id="2547410"/>
    <lineage>
        <taxon>Bacteria</taxon>
        <taxon>Bacillati</taxon>
        <taxon>Bacillota</taxon>
        <taxon>Clostridia</taxon>
        <taxon>Lachnospirales</taxon>
        <taxon>Lachnospiraceae</taxon>
        <taxon>Enterocloster</taxon>
    </lineage>
</organism>
<comment type="caution">
    <text evidence="3">The sequence shown here is derived from an EMBL/GenBank/DDBJ whole genome shotgun (WGS) entry which is preliminary data.</text>
</comment>
<feature type="chain" id="PRO_5046257680" evidence="2">
    <location>
        <begin position="25"/>
        <end position="226"/>
    </location>
</feature>
<feature type="region of interest" description="Disordered" evidence="1">
    <location>
        <begin position="28"/>
        <end position="92"/>
    </location>
</feature>
<dbReference type="RefSeq" id="WP_176255407.1">
    <property type="nucleotide sequence ID" value="NZ_BAABXL010000001.1"/>
</dbReference>
<dbReference type="Proteomes" id="UP001600894">
    <property type="component" value="Unassembled WGS sequence"/>
</dbReference>
<feature type="compositionally biased region" description="Low complexity" evidence="1">
    <location>
        <begin position="53"/>
        <end position="72"/>
    </location>
</feature>
<evidence type="ECO:0000313" key="4">
    <source>
        <dbReference type="Proteomes" id="UP001600894"/>
    </source>
</evidence>
<keyword evidence="2" id="KW-0732">Signal</keyword>
<gene>
    <name evidence="3" type="ORF">F130042H8_31430</name>
</gene>